<keyword evidence="2" id="KW-0812">Transmembrane</keyword>
<feature type="transmembrane region" description="Helical" evidence="2">
    <location>
        <begin position="132"/>
        <end position="152"/>
    </location>
</feature>
<dbReference type="OrthoDB" id="10309697at2759"/>
<name>A0A8H5WS69_FUSHE</name>
<feature type="compositionally biased region" description="Polar residues" evidence="1">
    <location>
        <begin position="270"/>
        <end position="280"/>
    </location>
</feature>
<keyword evidence="2" id="KW-1133">Transmembrane helix</keyword>
<dbReference type="EMBL" id="JAAGWQ010000095">
    <property type="protein sequence ID" value="KAF5668149.1"/>
    <property type="molecule type" value="Genomic_DNA"/>
</dbReference>
<proteinExistence type="predicted"/>
<keyword evidence="4" id="KW-1185">Reference proteome</keyword>
<evidence type="ECO:0000256" key="1">
    <source>
        <dbReference type="SAM" id="MobiDB-lite"/>
    </source>
</evidence>
<evidence type="ECO:0000313" key="4">
    <source>
        <dbReference type="Proteomes" id="UP000567885"/>
    </source>
</evidence>
<protein>
    <submittedName>
        <fullName evidence="3">Uncharacterized protein</fullName>
    </submittedName>
</protein>
<comment type="caution">
    <text evidence="3">The sequence shown here is derived from an EMBL/GenBank/DDBJ whole genome shotgun (WGS) entry which is preliminary data.</text>
</comment>
<keyword evidence="2" id="KW-0472">Membrane</keyword>
<sequence length="325" mass="36528">MCIKPNLTWPTTHFFSKILQNTTLHYFAISVYITKMAPFTISDHGAGDYPPVSIGVPAVYYKMTEGGLISSNDSSPLYQEQFNKVTSNTSALYQEQFNKITSNTSALYEEQLKAMANNWNEFCQWWQKPQNLFAVLVLTFVPLFIFIVYYCLKGKKWGWGWSDPFGFFTNKNKDKEEQPEPILDPEYDVPAYTASSAQPGVTGWNQLYPLPSTTSLEHSWETTLPCKGMDLATQKESSISSNNLYSGPYGNPYGNPYSGSAYRLEDLQSNSSIRANASQQDLDEDISNTGASPSTFPGNRDLTTRPRPLSLSSEAPPAYEYVQQD</sequence>
<feature type="compositionally biased region" description="Polar residues" evidence="1">
    <location>
        <begin position="287"/>
        <end position="297"/>
    </location>
</feature>
<accession>A0A8H5WS69</accession>
<gene>
    <name evidence="3" type="ORF">FHETE_5415</name>
</gene>
<organism evidence="3 4">
    <name type="scientific">Fusarium heterosporum</name>
    <dbReference type="NCBI Taxonomy" id="42747"/>
    <lineage>
        <taxon>Eukaryota</taxon>
        <taxon>Fungi</taxon>
        <taxon>Dikarya</taxon>
        <taxon>Ascomycota</taxon>
        <taxon>Pezizomycotina</taxon>
        <taxon>Sordariomycetes</taxon>
        <taxon>Hypocreomycetidae</taxon>
        <taxon>Hypocreales</taxon>
        <taxon>Nectriaceae</taxon>
        <taxon>Fusarium</taxon>
        <taxon>Fusarium heterosporum species complex</taxon>
    </lineage>
</organism>
<feature type="region of interest" description="Disordered" evidence="1">
    <location>
        <begin position="270"/>
        <end position="325"/>
    </location>
</feature>
<dbReference type="Proteomes" id="UP000567885">
    <property type="component" value="Unassembled WGS sequence"/>
</dbReference>
<evidence type="ECO:0000256" key="2">
    <source>
        <dbReference type="SAM" id="Phobius"/>
    </source>
</evidence>
<evidence type="ECO:0000313" key="3">
    <source>
        <dbReference type="EMBL" id="KAF5668149.1"/>
    </source>
</evidence>
<reference evidence="3 4" key="1">
    <citation type="submission" date="2020-05" db="EMBL/GenBank/DDBJ databases">
        <title>Identification and distribution of gene clusters putatively required for synthesis of sphingolipid metabolism inhibitors in phylogenetically diverse species of the filamentous fungus Fusarium.</title>
        <authorList>
            <person name="Kim H.-S."/>
            <person name="Busman M."/>
            <person name="Brown D.W."/>
            <person name="Divon H."/>
            <person name="Uhlig S."/>
            <person name="Proctor R.H."/>
        </authorList>
    </citation>
    <scope>NUCLEOTIDE SEQUENCE [LARGE SCALE GENOMIC DNA]</scope>
    <source>
        <strain evidence="3 4">NRRL 20693</strain>
    </source>
</reference>
<dbReference type="AlphaFoldDB" id="A0A8H5WS69"/>